<dbReference type="RefSeq" id="WP_415867184.1">
    <property type="nucleotide sequence ID" value="NZ_CP134537.1"/>
</dbReference>
<proteinExistence type="predicted"/>
<feature type="domain" description="HYR" evidence="2">
    <location>
        <begin position="175"/>
        <end position="256"/>
    </location>
</feature>
<evidence type="ECO:0000259" key="2">
    <source>
        <dbReference type="PROSITE" id="PS50825"/>
    </source>
</evidence>
<dbReference type="InterPro" id="IPR013783">
    <property type="entry name" value="Ig-like_fold"/>
</dbReference>
<feature type="domain" description="HYR" evidence="2">
    <location>
        <begin position="1"/>
        <end position="93"/>
    </location>
</feature>
<sequence>MTPPTISCPDNQSVNTSLDGTGNCTVNFAVVTPAFNDNCSATLTWNMTGAVTASGSGAVGNRTFPIGTTTINYTVTDAAGLTATCSQNITVVDNENPTITCPSDQNVSFDNNCAFEIPDYTTFIEVSTLDNCDSNPTVMQSPAPGTLISSTTTVTLTATDNSNNKSSCSFKVIPIDNLSPTATCKPYTAVLSANGTVTISALDIDNGSYDNCGIINRTVSPSSFNCDNIGDNTVTFTVFDNAGNSDSCTATVTIVDNTAPTMICKNFVVVVNAITRIATIKASDIDNGSNDACGLTSLSVSPNIFPEDPNGNVYTASTTLTAIDVNGNSNTCTATVTVEPPKNQFTYLTGVIVNPTPDNPQPPSALVEATSCPGGTTTPRDVSFTLQPINDYVLQADDVNFWEYSNDNGETWTQISGTAGKLTHIILGLAEDTFVRLNIKYYTEDPLNPVINQTSAEAYVRFLPPDEPPIIVSHTALDICLGEDVTVNAESYFDQPNGTNLVKAVNLIMHNPMGGE</sequence>
<dbReference type="Gene3D" id="2.60.40.10">
    <property type="entry name" value="Immunoglobulins"/>
    <property type="match status" value="2"/>
</dbReference>
<dbReference type="PROSITE" id="PS50825">
    <property type="entry name" value="HYR"/>
    <property type="match status" value="2"/>
</dbReference>
<keyword evidence="1" id="KW-0677">Repeat</keyword>
<dbReference type="InterPro" id="IPR003410">
    <property type="entry name" value="HYR_dom"/>
</dbReference>
<protein>
    <submittedName>
        <fullName evidence="3">HYR domain-containing protein</fullName>
    </submittedName>
</protein>
<dbReference type="SUPFAM" id="SSF49299">
    <property type="entry name" value="PKD domain"/>
    <property type="match status" value="1"/>
</dbReference>
<evidence type="ECO:0000256" key="1">
    <source>
        <dbReference type="ARBA" id="ARBA00022737"/>
    </source>
</evidence>
<evidence type="ECO:0000313" key="4">
    <source>
        <dbReference type="Proteomes" id="UP001302806"/>
    </source>
</evidence>
<dbReference type="PANTHER" id="PTHR24273">
    <property type="entry name" value="FI04643P-RELATED"/>
    <property type="match status" value="1"/>
</dbReference>
<dbReference type="Pfam" id="PF02494">
    <property type="entry name" value="HYR"/>
    <property type="match status" value="3"/>
</dbReference>
<gene>
    <name evidence="3" type="ORF">RHP51_08450</name>
</gene>
<dbReference type="InterPro" id="IPR035986">
    <property type="entry name" value="PKD_dom_sf"/>
</dbReference>
<dbReference type="Proteomes" id="UP001302806">
    <property type="component" value="Chromosome"/>
</dbReference>
<organism evidence="3 4">
    <name type="scientific">Thalassobellus suaedae</name>
    <dbReference type="NCBI Taxonomy" id="3074124"/>
    <lineage>
        <taxon>Bacteria</taxon>
        <taxon>Pseudomonadati</taxon>
        <taxon>Bacteroidota</taxon>
        <taxon>Flavobacteriia</taxon>
        <taxon>Flavobacteriales</taxon>
        <taxon>Flavobacteriaceae</taxon>
        <taxon>Thalassobellus</taxon>
    </lineage>
</organism>
<accession>A0ABY9XYD1</accession>
<dbReference type="PANTHER" id="PTHR24273:SF32">
    <property type="entry name" value="HYALIN"/>
    <property type="match status" value="1"/>
</dbReference>
<dbReference type="EMBL" id="CP134537">
    <property type="protein sequence ID" value="WNH10977.1"/>
    <property type="molecule type" value="Genomic_DNA"/>
</dbReference>
<evidence type="ECO:0000313" key="3">
    <source>
        <dbReference type="EMBL" id="WNH10977.1"/>
    </source>
</evidence>
<name>A0ABY9XYD1_9FLAO</name>
<reference evidence="3 4" key="1">
    <citation type="submission" date="2023-09" db="EMBL/GenBank/DDBJ databases">
        <title>Thalassobella suaedae gen. nov., sp. nov., a marine bacterium of the family Flavobacteriaceae isolated from a halophyte Suaeda japonica.</title>
        <authorList>
            <person name="Lee S.Y."/>
            <person name="Hwang C.Y."/>
        </authorList>
    </citation>
    <scope>NUCLEOTIDE SEQUENCE [LARGE SCALE GENOMIC DNA]</scope>
    <source>
        <strain evidence="3 4">HL-DH14</strain>
    </source>
</reference>